<dbReference type="SUPFAM" id="SSF46785">
    <property type="entry name" value="Winged helix' DNA-binding domain"/>
    <property type="match status" value="1"/>
</dbReference>
<name>A0A9W5YAG0_9FIRM</name>
<dbReference type="PANTHER" id="PTHR43537">
    <property type="entry name" value="TRANSCRIPTIONAL REGULATOR, GNTR FAMILY"/>
    <property type="match status" value="1"/>
</dbReference>
<accession>A0A9W5YAG0</accession>
<proteinExistence type="predicted"/>
<evidence type="ECO:0000259" key="4">
    <source>
        <dbReference type="PROSITE" id="PS50949"/>
    </source>
</evidence>
<dbReference type="InterPro" id="IPR011711">
    <property type="entry name" value="GntR_C"/>
</dbReference>
<dbReference type="AlphaFoldDB" id="A0A9W5YAG0"/>
<dbReference type="Gene3D" id="1.10.10.10">
    <property type="entry name" value="Winged helix-like DNA-binding domain superfamily/Winged helix DNA-binding domain"/>
    <property type="match status" value="1"/>
</dbReference>
<dbReference type="Proteomes" id="UP001144256">
    <property type="component" value="Unassembled WGS sequence"/>
</dbReference>
<dbReference type="Pfam" id="PF07729">
    <property type="entry name" value="FCD"/>
    <property type="match status" value="1"/>
</dbReference>
<dbReference type="InterPro" id="IPR036388">
    <property type="entry name" value="WH-like_DNA-bd_sf"/>
</dbReference>
<dbReference type="InterPro" id="IPR008920">
    <property type="entry name" value="TF_FadR/GntR_C"/>
</dbReference>
<dbReference type="CDD" id="cd07377">
    <property type="entry name" value="WHTH_GntR"/>
    <property type="match status" value="1"/>
</dbReference>
<keyword evidence="2" id="KW-0238">DNA-binding</keyword>
<organism evidence="5 6">
    <name type="scientific">Vallitalea longa</name>
    <dbReference type="NCBI Taxonomy" id="2936439"/>
    <lineage>
        <taxon>Bacteria</taxon>
        <taxon>Bacillati</taxon>
        <taxon>Bacillota</taxon>
        <taxon>Clostridia</taxon>
        <taxon>Lachnospirales</taxon>
        <taxon>Vallitaleaceae</taxon>
        <taxon>Vallitalea</taxon>
    </lineage>
</organism>
<keyword evidence="1" id="KW-0805">Transcription regulation</keyword>
<dbReference type="SMART" id="SM00345">
    <property type="entry name" value="HTH_GNTR"/>
    <property type="match status" value="1"/>
</dbReference>
<dbReference type="InterPro" id="IPR036390">
    <property type="entry name" value="WH_DNA-bd_sf"/>
</dbReference>
<evidence type="ECO:0000313" key="6">
    <source>
        <dbReference type="Proteomes" id="UP001144256"/>
    </source>
</evidence>
<dbReference type="PRINTS" id="PR00035">
    <property type="entry name" value="HTHGNTR"/>
</dbReference>
<protein>
    <submittedName>
        <fullName evidence="5">GntR family transcriptional regulator</fullName>
    </submittedName>
</protein>
<dbReference type="PANTHER" id="PTHR43537:SF47">
    <property type="entry name" value="REGULATORY PROTEIN GNTR HTH"/>
    <property type="match status" value="1"/>
</dbReference>
<dbReference type="EMBL" id="BRLB01000002">
    <property type="protein sequence ID" value="GKX29091.1"/>
    <property type="molecule type" value="Genomic_DNA"/>
</dbReference>
<comment type="caution">
    <text evidence="5">The sequence shown here is derived from an EMBL/GenBank/DDBJ whole genome shotgun (WGS) entry which is preliminary data.</text>
</comment>
<evidence type="ECO:0000256" key="2">
    <source>
        <dbReference type="ARBA" id="ARBA00023125"/>
    </source>
</evidence>
<feature type="domain" description="HTH gntR-type" evidence="4">
    <location>
        <begin position="9"/>
        <end position="77"/>
    </location>
</feature>
<evidence type="ECO:0000313" key="5">
    <source>
        <dbReference type="EMBL" id="GKX29091.1"/>
    </source>
</evidence>
<keyword evidence="6" id="KW-1185">Reference proteome</keyword>
<dbReference type="GO" id="GO:0003677">
    <property type="term" value="F:DNA binding"/>
    <property type="evidence" value="ECO:0007669"/>
    <property type="project" value="UniProtKB-KW"/>
</dbReference>
<evidence type="ECO:0000256" key="3">
    <source>
        <dbReference type="ARBA" id="ARBA00023163"/>
    </source>
</evidence>
<dbReference type="SUPFAM" id="SSF48008">
    <property type="entry name" value="GntR ligand-binding domain-like"/>
    <property type="match status" value="1"/>
</dbReference>
<dbReference type="PROSITE" id="PS50949">
    <property type="entry name" value="HTH_GNTR"/>
    <property type="match status" value="1"/>
</dbReference>
<dbReference type="InterPro" id="IPR000524">
    <property type="entry name" value="Tscrpt_reg_HTH_GntR"/>
</dbReference>
<reference evidence="5" key="1">
    <citation type="submission" date="2022-06" db="EMBL/GenBank/DDBJ databases">
        <title>Vallitalea longa sp. nov., an anaerobic bacterium isolated from marine sediment.</title>
        <authorList>
            <person name="Hirano S."/>
            <person name="Terahara T."/>
            <person name="Mori K."/>
            <person name="Hamada M."/>
            <person name="Matsumoto R."/>
            <person name="Kobayashi T."/>
        </authorList>
    </citation>
    <scope>NUCLEOTIDE SEQUENCE</scope>
    <source>
        <strain evidence="5">SH18-1</strain>
    </source>
</reference>
<evidence type="ECO:0000256" key="1">
    <source>
        <dbReference type="ARBA" id="ARBA00023015"/>
    </source>
</evidence>
<gene>
    <name evidence="5" type="ORF">SH1V18_15710</name>
</gene>
<dbReference type="SMART" id="SM00895">
    <property type="entry name" value="FCD"/>
    <property type="match status" value="1"/>
</dbReference>
<dbReference type="Pfam" id="PF00392">
    <property type="entry name" value="GntR"/>
    <property type="match status" value="1"/>
</dbReference>
<keyword evidence="3" id="KW-0804">Transcription</keyword>
<dbReference type="Gene3D" id="1.20.120.530">
    <property type="entry name" value="GntR ligand-binding domain-like"/>
    <property type="match status" value="1"/>
</dbReference>
<dbReference type="GO" id="GO:0003700">
    <property type="term" value="F:DNA-binding transcription factor activity"/>
    <property type="evidence" value="ECO:0007669"/>
    <property type="project" value="InterPro"/>
</dbReference>
<sequence length="218" mass="24784">MDIKKPIRLSLPKQIASEIEKAIKDGSLKLGSKIPSEPELAKEFGVSRNTIREAVQSLIHAGVLEARQGDGTYILVSGRFEANILKRLSDSDMNEVYEVRLCLEKDIVKLATTRRTESDIKHIKKALERRNQIKLTAKENTDVDIAFHIAIAKASHNTIFYDLYKYVSKFISNSIQQKVEINNMEGDKIDQLHTELFNAIYEKNVEKAEDTIVKILDI</sequence>